<gene>
    <name evidence="1" type="ORF">PAHAL_9G385300</name>
</gene>
<reference evidence="1" key="1">
    <citation type="submission" date="2018-04" db="EMBL/GenBank/DDBJ databases">
        <title>WGS assembly of Panicum hallii.</title>
        <authorList>
            <person name="Lovell J."/>
            <person name="Jenkins J."/>
            <person name="Lowry D."/>
            <person name="Mamidi S."/>
            <person name="Sreedasyam A."/>
            <person name="Weng X."/>
            <person name="Barry K."/>
            <person name="Bonette J."/>
            <person name="Campitelli B."/>
            <person name="Daum C."/>
            <person name="Gordon S."/>
            <person name="Gould B."/>
            <person name="Lipzen A."/>
            <person name="Macqueen A."/>
            <person name="Palacio-Mejia J."/>
            <person name="Plott C."/>
            <person name="Shakirov E."/>
            <person name="Shu S."/>
            <person name="Yoshinaga Y."/>
            <person name="Zane M."/>
            <person name="Rokhsar D."/>
            <person name="Grimwood J."/>
            <person name="Schmutz J."/>
            <person name="Juenger T."/>
        </authorList>
    </citation>
    <scope>NUCLEOTIDE SEQUENCE [LARGE SCALE GENOMIC DNA]</scope>
    <source>
        <strain evidence="1">FIL2</strain>
    </source>
</reference>
<dbReference type="Proteomes" id="UP000243499">
    <property type="component" value="Chromosome 9"/>
</dbReference>
<name>A0A2S3INQ9_9POAL</name>
<sequence length="269" mass="29803">MGSNKAVRVLEVLNARDTARRAYQLVLARPTELEVARNVICLLLWLETIMGVQVLDNVAAMAPAAISLTLVVTEASALFSYILHGHPLPAPLQGIPTIVALCGGGRLVDFRFFKFHKDLVAHGVAVIRDNVGALVFDDNLHAMLRRFEDDVNLLLTPRPPPAPELMAPFEATTRTPPEDSRSALVAFPECHGHRPSSQDIVNYFEQTLGFGRCIERVETERPGAGQAPKHGIIVFMSAELRDQAMFQETAVFFRVDDHGMWVQLYMPPL</sequence>
<dbReference type="PANTHER" id="PTHR33527">
    <property type="entry name" value="OS07G0274300 PROTEIN"/>
    <property type="match status" value="1"/>
</dbReference>
<dbReference type="Gramene" id="PAN48495">
    <property type="protein sequence ID" value="PAN48495"/>
    <property type="gene ID" value="PAHAL_9G385300"/>
</dbReference>
<accession>A0A2S3INQ9</accession>
<dbReference type="AlphaFoldDB" id="A0A2S3INQ9"/>
<dbReference type="EMBL" id="CM008054">
    <property type="protein sequence ID" value="PAN48495.1"/>
    <property type="molecule type" value="Genomic_DNA"/>
</dbReference>
<evidence type="ECO:0000313" key="1">
    <source>
        <dbReference type="EMBL" id="PAN48495.1"/>
    </source>
</evidence>
<protein>
    <submittedName>
        <fullName evidence="1">Uncharacterized protein</fullName>
    </submittedName>
</protein>
<proteinExistence type="predicted"/>
<organism evidence="1">
    <name type="scientific">Panicum hallii</name>
    <dbReference type="NCBI Taxonomy" id="206008"/>
    <lineage>
        <taxon>Eukaryota</taxon>
        <taxon>Viridiplantae</taxon>
        <taxon>Streptophyta</taxon>
        <taxon>Embryophyta</taxon>
        <taxon>Tracheophyta</taxon>
        <taxon>Spermatophyta</taxon>
        <taxon>Magnoliopsida</taxon>
        <taxon>Liliopsida</taxon>
        <taxon>Poales</taxon>
        <taxon>Poaceae</taxon>
        <taxon>PACMAD clade</taxon>
        <taxon>Panicoideae</taxon>
        <taxon>Panicodae</taxon>
        <taxon>Paniceae</taxon>
        <taxon>Panicinae</taxon>
        <taxon>Panicum</taxon>
        <taxon>Panicum sect. Panicum</taxon>
    </lineage>
</organism>
<dbReference type="PANTHER" id="PTHR33527:SF23">
    <property type="entry name" value="RRM DOMAIN-CONTAINING PROTEIN"/>
    <property type="match status" value="1"/>
</dbReference>